<dbReference type="InterPro" id="IPR010930">
    <property type="entry name" value="Flg_bb/hook_C_dom"/>
</dbReference>
<keyword evidence="10" id="KW-0969">Cilium</keyword>
<evidence type="ECO:0000313" key="11">
    <source>
        <dbReference type="Proteomes" id="UP001176021"/>
    </source>
</evidence>
<evidence type="ECO:0000256" key="1">
    <source>
        <dbReference type="ARBA" id="ARBA00004365"/>
    </source>
</evidence>
<keyword evidence="6" id="KW-0975">Bacterial flagellum</keyword>
<dbReference type="PANTHER" id="PTHR30033">
    <property type="entry name" value="FLAGELLAR HOOK-ASSOCIATED PROTEIN 1"/>
    <property type="match status" value="1"/>
</dbReference>
<protein>
    <recommendedName>
        <fullName evidence="4">Flagellar hook-associated protein 1</fullName>
    </recommendedName>
</protein>
<dbReference type="SUPFAM" id="SSF64518">
    <property type="entry name" value="Phase 1 flagellin"/>
    <property type="match status" value="1"/>
</dbReference>
<feature type="domain" description="Flagellar basal-body/hook protein C-terminal" evidence="8">
    <location>
        <begin position="572"/>
        <end position="611"/>
    </location>
</feature>
<dbReference type="InterPro" id="IPR002371">
    <property type="entry name" value="FlgK"/>
</dbReference>
<evidence type="ECO:0000259" key="9">
    <source>
        <dbReference type="Pfam" id="PF22638"/>
    </source>
</evidence>
<dbReference type="InterPro" id="IPR053927">
    <property type="entry name" value="FlgK_helical"/>
</dbReference>
<feature type="domain" description="Flagellar hook-associated protein FlgK helical" evidence="9">
    <location>
        <begin position="99"/>
        <end position="341"/>
    </location>
</feature>
<reference evidence="10" key="1">
    <citation type="submission" date="2022-05" db="EMBL/GenBank/DDBJ databases">
        <title>Expanded diversity of anoxic marine methylotrophy in a Black Sea sulfate reducing microorganism.</title>
        <authorList>
            <person name="Fischer P.Q."/>
            <person name="Stams A.J.M."/>
            <person name="Villanueva L."/>
            <person name="Sousa D.Z."/>
        </authorList>
    </citation>
    <scope>NUCLEOTIDE SEQUENCE</scope>
    <source>
        <strain evidence="10">P130</strain>
    </source>
</reference>
<dbReference type="Pfam" id="PF22638">
    <property type="entry name" value="FlgK_D1"/>
    <property type="match status" value="1"/>
</dbReference>
<evidence type="ECO:0000256" key="7">
    <source>
        <dbReference type="SAM" id="MobiDB-lite"/>
    </source>
</evidence>
<accession>A0ABT8QKG6</accession>
<evidence type="ECO:0000313" key="10">
    <source>
        <dbReference type="EMBL" id="MDO0821828.1"/>
    </source>
</evidence>
<feature type="region of interest" description="Disordered" evidence="7">
    <location>
        <begin position="333"/>
        <end position="358"/>
    </location>
</feature>
<comment type="subcellular location">
    <subcellularLocation>
        <location evidence="1">Bacterial flagellum</location>
    </subcellularLocation>
    <subcellularLocation>
        <location evidence="2">Secreted</location>
    </subcellularLocation>
</comment>
<keyword evidence="10" id="KW-0282">Flagellum</keyword>
<keyword evidence="5" id="KW-0964">Secreted</keyword>
<organism evidence="10 11">
    <name type="scientific">Desulfosporosinus nitroreducens</name>
    <dbReference type="NCBI Taxonomy" id="2018668"/>
    <lineage>
        <taxon>Bacteria</taxon>
        <taxon>Bacillati</taxon>
        <taxon>Bacillota</taxon>
        <taxon>Clostridia</taxon>
        <taxon>Eubacteriales</taxon>
        <taxon>Desulfitobacteriaceae</taxon>
        <taxon>Desulfosporosinus</taxon>
    </lineage>
</organism>
<evidence type="ECO:0000256" key="4">
    <source>
        <dbReference type="ARBA" id="ARBA00016244"/>
    </source>
</evidence>
<dbReference type="PANTHER" id="PTHR30033:SF1">
    <property type="entry name" value="FLAGELLAR HOOK-ASSOCIATED PROTEIN 1"/>
    <property type="match status" value="1"/>
</dbReference>
<evidence type="ECO:0000256" key="2">
    <source>
        <dbReference type="ARBA" id="ARBA00004613"/>
    </source>
</evidence>
<evidence type="ECO:0000256" key="5">
    <source>
        <dbReference type="ARBA" id="ARBA00022525"/>
    </source>
</evidence>
<name>A0ABT8QKG6_9FIRM</name>
<dbReference type="Pfam" id="PF06429">
    <property type="entry name" value="Flg_bbr_C"/>
    <property type="match status" value="1"/>
</dbReference>
<comment type="similarity">
    <text evidence="3">Belongs to the flagella basal body rod proteins family.</text>
</comment>
<keyword evidence="11" id="KW-1185">Reference proteome</keyword>
<dbReference type="PRINTS" id="PR01005">
    <property type="entry name" value="FLGHOOKAP1"/>
</dbReference>
<evidence type="ECO:0000256" key="3">
    <source>
        <dbReference type="ARBA" id="ARBA00009677"/>
    </source>
</evidence>
<proteinExistence type="inferred from homology"/>
<evidence type="ECO:0000256" key="6">
    <source>
        <dbReference type="ARBA" id="ARBA00023143"/>
    </source>
</evidence>
<evidence type="ECO:0000259" key="8">
    <source>
        <dbReference type="Pfam" id="PF06429"/>
    </source>
</evidence>
<dbReference type="EMBL" id="JAMJEV010000002">
    <property type="protein sequence ID" value="MDO0821828.1"/>
    <property type="molecule type" value="Genomic_DNA"/>
</dbReference>
<gene>
    <name evidence="10" type="primary">flgK</name>
    <name evidence="10" type="ORF">M8H41_02985</name>
</gene>
<sequence length="618" mass="65688">MGSTFGGLNILSRSLYANQASLETVGHNIANAGTDGYSRQRVNLATASPSGEVYGLNKNYSGSGVTVASIIRARDRFTDEQLWKESSSLSYSQTSSAALTKMEGVFTEPSETGIQTVLNRFWTSWQTLSTNASDSGARTAVAQQGVALVNAIKHAAEQLRDTAANINTEVVATVNKINQISESINKLNEQIYFTEFSGTNNANDLRDSRDLLVDELSKLVDVSVKEDSTGRYTIQTSGLTLVDAKGYCNKLSTETTAKNTPPDNLSYDVTKVVFVNNGNVMNFADGKGELKALLDSRDSSTKGIKGYMTSLENVSQFLLQDFNDVHRKGYGTNNESGRNFFGDGTDGGSPAKDKDYKTVGMPTGSSWIDELTVNSAITGSTAGLAIIAAKTTFSLVSAVTPDADNTGSATVTATGTGTYVPTDPMNPATPIDPATPTTVRVTVDDLGVIKYSASTNGVDWSTPITTISPITVNIQGMDVTIAVNSTANPTSPTEDTYEFTLSKGNNNASGDNAILLGNCLKTDTSSSTLGNVSLDSYYSAMIGTLGVQSQDAQRLGTNQKTVVDQLINLRASTSGVNMDEEMTDMIRFQKGYNASARVLTAMDEMLDKLINGTGIVGR</sequence>
<comment type="caution">
    <text evidence="10">The sequence shown here is derived from an EMBL/GenBank/DDBJ whole genome shotgun (WGS) entry which is preliminary data.</text>
</comment>
<dbReference type="NCBIfam" id="TIGR02492">
    <property type="entry name" value="flgK_ends"/>
    <property type="match status" value="1"/>
</dbReference>
<dbReference type="RefSeq" id="WP_301997998.1">
    <property type="nucleotide sequence ID" value="NZ_JAMJEV010000002.1"/>
</dbReference>
<keyword evidence="10" id="KW-0966">Cell projection</keyword>
<dbReference type="Proteomes" id="UP001176021">
    <property type="component" value="Unassembled WGS sequence"/>
</dbReference>